<feature type="domain" description="Transposase IS116/IS110/IS902 C-terminal" evidence="2">
    <location>
        <begin position="293"/>
        <end position="375"/>
    </location>
</feature>
<dbReference type="AlphaFoldDB" id="A0A5C4SZ97"/>
<reference evidence="3 4" key="1">
    <citation type="submission" date="2019-05" db="EMBL/GenBank/DDBJ databases">
        <title>We sequenced the genome of Paenibacillus hemerocallicola KCTC 33185 for further insight into its adaptation and study the phylogeny of Paenibacillus.</title>
        <authorList>
            <person name="Narsing Rao M.P."/>
        </authorList>
    </citation>
    <scope>NUCLEOTIDE SEQUENCE [LARGE SCALE GENOMIC DNA]</scope>
    <source>
        <strain evidence="3 4">KCTC 33185</strain>
    </source>
</reference>
<dbReference type="InterPro" id="IPR047650">
    <property type="entry name" value="Transpos_IS110"/>
</dbReference>
<organism evidence="3 4">
    <name type="scientific">Paenibacillus hemerocallicola</name>
    <dbReference type="NCBI Taxonomy" id="1172614"/>
    <lineage>
        <taxon>Bacteria</taxon>
        <taxon>Bacillati</taxon>
        <taxon>Bacillota</taxon>
        <taxon>Bacilli</taxon>
        <taxon>Bacillales</taxon>
        <taxon>Paenibacillaceae</taxon>
        <taxon>Paenibacillus</taxon>
    </lineage>
</organism>
<evidence type="ECO:0000313" key="3">
    <source>
        <dbReference type="EMBL" id="TNJ59889.1"/>
    </source>
</evidence>
<comment type="caution">
    <text evidence="3">The sequence shown here is derived from an EMBL/GenBank/DDBJ whole genome shotgun (WGS) entry which is preliminary data.</text>
</comment>
<dbReference type="PANTHER" id="PTHR33055">
    <property type="entry name" value="TRANSPOSASE FOR INSERTION SEQUENCE ELEMENT IS1111A"/>
    <property type="match status" value="1"/>
</dbReference>
<dbReference type="GO" id="GO:0004803">
    <property type="term" value="F:transposase activity"/>
    <property type="evidence" value="ECO:0007669"/>
    <property type="project" value="InterPro"/>
</dbReference>
<evidence type="ECO:0000259" key="1">
    <source>
        <dbReference type="Pfam" id="PF01548"/>
    </source>
</evidence>
<proteinExistence type="predicted"/>
<feature type="domain" description="Transposase IS110-like N-terminal" evidence="1">
    <location>
        <begin position="23"/>
        <end position="183"/>
    </location>
</feature>
<sequence length="442" mass="49751">MKYKMKQKQNQQIARITESTLVVGADIAKRVHVARAVDFRGIELGKDCVFHNSQEGLTKLATWMKELGQAQGKTDIIFGIEPTGHYWFPLAAFLQNQGIQFVVVNPHHVNKTKELEDNSPTKSDYKDAKVIADLIRNGKYSEPKLPTKEYAELRILMNLREKVSDNLTQAKSRIGNWFDRFFPEYASVFKDWDGKVSLMTMRAFPMPADIVAKGARDVLAHWRTEVKRGIGIKRAEALYAAAAVSIGLTEGVVAARMELSTLLGQFDLFNEQLEAIMAKVMEILENIPGTAEMLTIPGIGVLTVAGFLAEVGDLNHYDHGQQIIRLAGLNLMENSSGIRKGQTGITKRGRSRLRAILFRAIMPMVAKNKEFQALHRYFTTRRQNPLKKKQSLIALCGKLIRVLHTLGTKQREYNALDVIGPVRQAQLQHVRVKIVMGIVHIR</sequence>
<protein>
    <submittedName>
        <fullName evidence="3">IS110 family transposase</fullName>
    </submittedName>
</protein>
<accession>A0A5C4SZ97</accession>
<dbReference type="NCBIfam" id="NF033542">
    <property type="entry name" value="transpos_IS110"/>
    <property type="match status" value="1"/>
</dbReference>
<dbReference type="Pfam" id="PF02371">
    <property type="entry name" value="Transposase_20"/>
    <property type="match status" value="1"/>
</dbReference>
<keyword evidence="4" id="KW-1185">Reference proteome</keyword>
<name>A0A5C4SZ97_9BACL</name>
<dbReference type="InterPro" id="IPR002525">
    <property type="entry name" value="Transp_IS110-like_N"/>
</dbReference>
<evidence type="ECO:0000259" key="2">
    <source>
        <dbReference type="Pfam" id="PF02371"/>
    </source>
</evidence>
<dbReference type="InterPro" id="IPR003346">
    <property type="entry name" value="Transposase_20"/>
</dbReference>
<dbReference type="OrthoDB" id="9790935at2"/>
<evidence type="ECO:0000313" key="4">
    <source>
        <dbReference type="Proteomes" id="UP000307943"/>
    </source>
</evidence>
<dbReference type="Pfam" id="PF01548">
    <property type="entry name" value="DEDD_Tnp_IS110"/>
    <property type="match status" value="1"/>
</dbReference>
<gene>
    <name evidence="3" type="ORF">FE784_36790</name>
</gene>
<dbReference type="GO" id="GO:0006313">
    <property type="term" value="P:DNA transposition"/>
    <property type="evidence" value="ECO:0007669"/>
    <property type="project" value="InterPro"/>
</dbReference>
<dbReference type="PANTHER" id="PTHR33055:SF13">
    <property type="entry name" value="TRANSPOSASE"/>
    <property type="match status" value="1"/>
</dbReference>
<dbReference type="Proteomes" id="UP000307943">
    <property type="component" value="Unassembled WGS sequence"/>
</dbReference>
<dbReference type="GO" id="GO:0003677">
    <property type="term" value="F:DNA binding"/>
    <property type="evidence" value="ECO:0007669"/>
    <property type="project" value="InterPro"/>
</dbReference>
<dbReference type="RefSeq" id="WP_139607227.1">
    <property type="nucleotide sequence ID" value="NZ_VDCQ01000089.1"/>
</dbReference>
<dbReference type="EMBL" id="VDCQ01000089">
    <property type="protein sequence ID" value="TNJ59889.1"/>
    <property type="molecule type" value="Genomic_DNA"/>
</dbReference>